<dbReference type="Proteomes" id="UP000320772">
    <property type="component" value="Unassembled WGS sequence"/>
</dbReference>
<evidence type="ECO:0008006" key="4">
    <source>
        <dbReference type="Google" id="ProtNLM"/>
    </source>
</evidence>
<protein>
    <recommendedName>
        <fullName evidence="4">DUF1376 domain-containing protein</fullName>
    </recommendedName>
</protein>
<proteinExistence type="predicted"/>
<sequence length="275" mass="30961">MSARRSKSDVWMPIYIGDYLADTMRLSTVQHGAYFLLMMEYWRQGPLPDNADELSAIVRADRKTWDKSIWPILKRYFTLGDDGLLHQKRADEERANASGLKAKRAAAAQARWNKTTEQKTCKTDASASAKHTDVDEQSGCITHALRASASPSPSPSPSSLRSEHSSLRSECESAPKPKSEKPKRACRLPADWQPTPEQVQFAEVNQVDPVRTAEVFRDYWLGVPGAKGCKADWDATWRNWVRREDGMRPPPIPSKAQQRADNAEAWKSGVMLEGY</sequence>
<dbReference type="AlphaFoldDB" id="A0A4Y3M9H9"/>
<dbReference type="Pfam" id="PF07120">
    <property type="entry name" value="DUF1376"/>
    <property type="match status" value="1"/>
</dbReference>
<feature type="region of interest" description="Disordered" evidence="1">
    <location>
        <begin position="95"/>
        <end position="185"/>
    </location>
</feature>
<evidence type="ECO:0000313" key="2">
    <source>
        <dbReference type="EMBL" id="GEB03921.1"/>
    </source>
</evidence>
<evidence type="ECO:0000313" key="3">
    <source>
        <dbReference type="Proteomes" id="UP000320772"/>
    </source>
</evidence>
<feature type="compositionally biased region" description="Low complexity" evidence="1">
    <location>
        <begin position="96"/>
        <end position="110"/>
    </location>
</feature>
<reference evidence="2 3" key="1">
    <citation type="submission" date="2019-06" db="EMBL/GenBank/DDBJ databases">
        <title>Whole genome shotgun sequence of Gluconobacter roseus NBRC 3990.</title>
        <authorList>
            <person name="Hosoyama A."/>
            <person name="Uohara A."/>
            <person name="Ohji S."/>
            <person name="Ichikawa N."/>
        </authorList>
    </citation>
    <scope>NUCLEOTIDE SEQUENCE [LARGE SCALE GENOMIC DNA]</scope>
    <source>
        <strain evidence="2 3">NBRC 3990</strain>
    </source>
</reference>
<comment type="caution">
    <text evidence="2">The sequence shown here is derived from an EMBL/GenBank/DDBJ whole genome shotgun (WGS) entry which is preliminary data.</text>
</comment>
<accession>A0A4Y3M9H9</accession>
<dbReference type="RefSeq" id="WP_083541383.1">
    <property type="nucleotide sequence ID" value="NZ_BAQZ01000003.1"/>
</dbReference>
<keyword evidence="3" id="KW-1185">Reference proteome</keyword>
<gene>
    <name evidence="2" type="ORF">GRO01_14970</name>
</gene>
<organism evidence="2 3">
    <name type="scientific">Gluconobacter roseus NBRC 3990</name>
    <dbReference type="NCBI Taxonomy" id="1307950"/>
    <lineage>
        <taxon>Bacteria</taxon>
        <taxon>Pseudomonadati</taxon>
        <taxon>Pseudomonadota</taxon>
        <taxon>Alphaproteobacteria</taxon>
        <taxon>Acetobacterales</taxon>
        <taxon>Acetobacteraceae</taxon>
        <taxon>Gluconobacter</taxon>
    </lineage>
</organism>
<dbReference type="InterPro" id="IPR010781">
    <property type="entry name" value="DUF1376"/>
</dbReference>
<dbReference type="EMBL" id="BJLY01000002">
    <property type="protein sequence ID" value="GEB03921.1"/>
    <property type="molecule type" value="Genomic_DNA"/>
</dbReference>
<feature type="compositionally biased region" description="Basic and acidic residues" evidence="1">
    <location>
        <begin position="161"/>
        <end position="183"/>
    </location>
</feature>
<name>A0A4Y3M9H9_9PROT</name>
<evidence type="ECO:0000256" key="1">
    <source>
        <dbReference type="SAM" id="MobiDB-lite"/>
    </source>
</evidence>